<dbReference type="Pfam" id="PF10659">
    <property type="entry name" value="Trypan_glycop_C"/>
    <property type="match status" value="1"/>
</dbReference>
<sequence length="481" mass="52892">MILTTKRKLEPISKAVRVKNIQWATATSLLSLTILEPKEEYKVCSTPCSCATRLEEAAAHYSKKLSSNINGHKEQVADYTRLLVAAISDKIEIARKVQPVLPVAWQTIEEWDQEVRTGEQALTEGMKLLLKSSAKLRTLAKRLNVKHTLKISANTGHGRFTQSSFEETPVTTQQSLACQTAEDKDETTFDPEQPENKNTVKEFDKHDLITVTCQTTSAAGTNCQSASPQTGGGFIQFAFHKAINADSSKPVSRWSTNNGGDDVVLTRKVNITEGTADQSKRALNLLKSSVTSTACAVSLRDFNAMASKQAFRRQAIRTFLAIPDNEQTEPSGGQKLQEALDTAYGKEGADFKTTFWQAVEQTKADFTKNKQRIDVDIKPSISMTLLTEALSRWLGEMTAKKQKSPEAPVEGDGKADAADKAENKKDGDSKAATANFTSHSTQDAYTKGQNCKWENNACKYFSILANKQFVLMVSASVALLF</sequence>
<dbReference type="EMBL" id="KX700480">
    <property type="protein sequence ID" value="APD74436.1"/>
    <property type="molecule type" value="Genomic_DNA"/>
</dbReference>
<reference evidence="10" key="1">
    <citation type="submission" date="2016-08" db="EMBL/GenBank/DDBJ databases">
        <title>VSG repertoire of Trypanosoma brucei EATRO 1125.</title>
        <authorList>
            <person name="Cross G.A."/>
        </authorList>
    </citation>
    <scope>NUCLEOTIDE SEQUENCE</scope>
    <source>
        <strain evidence="10">EATRO 1125</strain>
    </source>
</reference>
<evidence type="ECO:0000256" key="7">
    <source>
        <dbReference type="ARBA" id="ARBA00023288"/>
    </source>
</evidence>
<name>A0A1J0R9G8_9TRYP</name>
<evidence type="ECO:0000256" key="1">
    <source>
        <dbReference type="ARBA" id="ARBA00002523"/>
    </source>
</evidence>
<comment type="function">
    <text evidence="1">VSG forms a coat on the surface of the parasite. The trypanosome evades the immune response of the host by expressing a series of antigenically distinct VSGs from an estimated 1000 VSG genes.</text>
</comment>
<dbReference type="VEuPathDB" id="TriTrypDB:Tb1125.11.20060"/>
<dbReference type="VEuPathDB" id="TriTrypDB:Tb927.11.18790"/>
<evidence type="ECO:0000259" key="9">
    <source>
        <dbReference type="Pfam" id="PF10659"/>
    </source>
</evidence>
<dbReference type="AlphaFoldDB" id="A0A1J0R9G8"/>
<keyword evidence="5" id="KW-0472">Membrane</keyword>
<dbReference type="GO" id="GO:0098552">
    <property type="term" value="C:side of membrane"/>
    <property type="evidence" value="ECO:0007669"/>
    <property type="project" value="UniProtKB-KW"/>
</dbReference>
<keyword evidence="3" id="KW-1003">Cell membrane</keyword>
<keyword evidence="7" id="KW-0449">Lipoprotein</keyword>
<evidence type="ECO:0000313" key="10">
    <source>
        <dbReference type="EMBL" id="APD74436.1"/>
    </source>
</evidence>
<proteinExistence type="predicted"/>
<evidence type="ECO:0000256" key="6">
    <source>
        <dbReference type="ARBA" id="ARBA00023180"/>
    </source>
</evidence>
<evidence type="ECO:0000256" key="3">
    <source>
        <dbReference type="ARBA" id="ARBA00022475"/>
    </source>
</evidence>
<feature type="region of interest" description="Disordered" evidence="8">
    <location>
        <begin position="397"/>
        <end position="439"/>
    </location>
</feature>
<dbReference type="SUPFAM" id="SSF58087">
    <property type="entry name" value="Variant surface glycoprotein (N-terminal domain)"/>
    <property type="match status" value="1"/>
</dbReference>
<keyword evidence="6" id="KW-0325">Glycoprotein</keyword>
<organism evidence="10">
    <name type="scientific">Trypanosoma brucei</name>
    <dbReference type="NCBI Taxonomy" id="5691"/>
    <lineage>
        <taxon>Eukaryota</taxon>
        <taxon>Discoba</taxon>
        <taxon>Euglenozoa</taxon>
        <taxon>Kinetoplastea</taxon>
        <taxon>Metakinetoplastina</taxon>
        <taxon>Trypanosomatida</taxon>
        <taxon>Trypanosomatidae</taxon>
        <taxon>Trypanosoma</taxon>
    </lineage>
</organism>
<dbReference type="InterPro" id="IPR019609">
    <property type="entry name" value="Variant_surf_glycoprt_trypan_C"/>
</dbReference>
<dbReference type="VEuPathDB" id="TriTrypDB:Tbg972.8.20"/>
<comment type="subcellular location">
    <subcellularLocation>
        <location evidence="2">Cell membrane</location>
        <topology evidence="2">Lipid-anchor</topology>
        <topology evidence="2">GPI-anchor</topology>
    </subcellularLocation>
</comment>
<evidence type="ECO:0000256" key="5">
    <source>
        <dbReference type="ARBA" id="ARBA00023136"/>
    </source>
</evidence>
<feature type="domain" description="Trypanosome variant surface glycoprotein C-terminal" evidence="9">
    <location>
        <begin position="413"/>
        <end position="480"/>
    </location>
</feature>
<protein>
    <submittedName>
        <fullName evidence="10">Variant surface glycoprotein 1125.3059</fullName>
    </submittedName>
</protein>
<keyword evidence="4" id="KW-0336">GPI-anchor</keyword>
<dbReference type="VEuPathDB" id="TriTrypDB:Tb427_000519500"/>
<dbReference type="GO" id="GO:0005886">
    <property type="term" value="C:plasma membrane"/>
    <property type="evidence" value="ECO:0007669"/>
    <property type="project" value="UniProtKB-SubCell"/>
</dbReference>
<accession>A0A1J0R9G8</accession>
<evidence type="ECO:0000256" key="2">
    <source>
        <dbReference type="ARBA" id="ARBA00004609"/>
    </source>
</evidence>
<evidence type="ECO:0000256" key="8">
    <source>
        <dbReference type="SAM" id="MobiDB-lite"/>
    </source>
</evidence>
<evidence type="ECO:0000256" key="4">
    <source>
        <dbReference type="ARBA" id="ARBA00022622"/>
    </source>
</evidence>
<feature type="compositionally biased region" description="Basic and acidic residues" evidence="8">
    <location>
        <begin position="411"/>
        <end position="429"/>
    </location>
</feature>